<dbReference type="InterPro" id="IPR017930">
    <property type="entry name" value="Myb_dom"/>
</dbReference>
<dbReference type="GO" id="GO:0005634">
    <property type="term" value="C:nucleus"/>
    <property type="evidence" value="ECO:0007669"/>
    <property type="project" value="UniProtKB-SubCell"/>
</dbReference>
<sequence length="177" mass="20066">MTISGTFSKRVRAGRWSLIAGRLPGRTANDVKNFWNSHIEKTGRAEVEKPISRSNILRPRPRIPSNLKQRWLTETRETVPRSNLVPVTNEGPENCEQHPSSEADECIRWWNNLLETSNLKDVVVDDVEKQTGKHRRVCMIETVLSWKVAGMSSVIRTLTWILGILCALATSDNSFGD</sequence>
<dbReference type="SUPFAM" id="SSF46689">
    <property type="entry name" value="Homeodomain-like"/>
    <property type="match status" value="1"/>
</dbReference>
<dbReference type="GO" id="GO:0006355">
    <property type="term" value="P:regulation of DNA-templated transcription"/>
    <property type="evidence" value="ECO:0007669"/>
    <property type="project" value="TreeGrafter"/>
</dbReference>
<proteinExistence type="predicted"/>
<dbReference type="AlphaFoldDB" id="A0AAW2Y8C6"/>
<dbReference type="InterPro" id="IPR001005">
    <property type="entry name" value="SANT/Myb"/>
</dbReference>
<name>A0AAW2Y8C6_9LAMI</name>
<evidence type="ECO:0000259" key="5">
    <source>
        <dbReference type="PROSITE" id="PS51294"/>
    </source>
</evidence>
<dbReference type="PANTHER" id="PTHR47998">
    <property type="entry name" value="TRANSCRIPTION FACTOR MYB51-LIKE ISOFORM X1"/>
    <property type="match status" value="1"/>
</dbReference>
<evidence type="ECO:0000313" key="6">
    <source>
        <dbReference type="EMBL" id="KAL0461941.1"/>
    </source>
</evidence>
<keyword evidence="2" id="KW-0238">DNA-binding</keyword>
<protein>
    <submittedName>
        <fullName evidence="6">Transcription factor</fullName>
    </submittedName>
</protein>
<dbReference type="Gene3D" id="1.10.10.60">
    <property type="entry name" value="Homeodomain-like"/>
    <property type="match status" value="1"/>
</dbReference>
<feature type="domain" description="HTH myb-type" evidence="5">
    <location>
        <begin position="13"/>
        <end position="43"/>
    </location>
</feature>
<comment type="subcellular location">
    <subcellularLocation>
        <location evidence="1">Nucleus</location>
    </subcellularLocation>
</comment>
<dbReference type="PANTHER" id="PTHR47998:SF91">
    <property type="entry name" value="MYB-RELATED PROTEIN 308-LIKE"/>
    <property type="match status" value="1"/>
</dbReference>
<feature type="domain" description="Myb-like" evidence="4">
    <location>
        <begin position="1"/>
        <end position="39"/>
    </location>
</feature>
<gene>
    <name evidence="6" type="ORF">Slati_0081700</name>
</gene>
<dbReference type="InterPro" id="IPR009057">
    <property type="entry name" value="Homeodomain-like_sf"/>
</dbReference>
<dbReference type="GO" id="GO:0000976">
    <property type="term" value="F:transcription cis-regulatory region binding"/>
    <property type="evidence" value="ECO:0007669"/>
    <property type="project" value="TreeGrafter"/>
</dbReference>
<dbReference type="PROSITE" id="PS50090">
    <property type="entry name" value="MYB_LIKE"/>
    <property type="match status" value="1"/>
</dbReference>
<evidence type="ECO:0000256" key="3">
    <source>
        <dbReference type="ARBA" id="ARBA00023242"/>
    </source>
</evidence>
<organism evidence="6">
    <name type="scientific">Sesamum latifolium</name>
    <dbReference type="NCBI Taxonomy" id="2727402"/>
    <lineage>
        <taxon>Eukaryota</taxon>
        <taxon>Viridiplantae</taxon>
        <taxon>Streptophyta</taxon>
        <taxon>Embryophyta</taxon>
        <taxon>Tracheophyta</taxon>
        <taxon>Spermatophyta</taxon>
        <taxon>Magnoliopsida</taxon>
        <taxon>eudicotyledons</taxon>
        <taxon>Gunneridae</taxon>
        <taxon>Pentapetalae</taxon>
        <taxon>asterids</taxon>
        <taxon>lamiids</taxon>
        <taxon>Lamiales</taxon>
        <taxon>Pedaliaceae</taxon>
        <taxon>Sesamum</taxon>
    </lineage>
</organism>
<keyword evidence="3" id="KW-0539">Nucleus</keyword>
<evidence type="ECO:0000256" key="1">
    <source>
        <dbReference type="ARBA" id="ARBA00004123"/>
    </source>
</evidence>
<evidence type="ECO:0000259" key="4">
    <source>
        <dbReference type="PROSITE" id="PS50090"/>
    </source>
</evidence>
<evidence type="ECO:0000256" key="2">
    <source>
        <dbReference type="ARBA" id="ARBA00023125"/>
    </source>
</evidence>
<reference evidence="6" key="1">
    <citation type="submission" date="2020-06" db="EMBL/GenBank/DDBJ databases">
        <authorList>
            <person name="Li T."/>
            <person name="Hu X."/>
            <person name="Zhang T."/>
            <person name="Song X."/>
            <person name="Zhang H."/>
            <person name="Dai N."/>
            <person name="Sheng W."/>
            <person name="Hou X."/>
            <person name="Wei L."/>
        </authorList>
    </citation>
    <scope>NUCLEOTIDE SEQUENCE</scope>
    <source>
        <strain evidence="6">KEN1</strain>
        <tissue evidence="6">Leaf</tissue>
    </source>
</reference>
<dbReference type="PROSITE" id="PS51294">
    <property type="entry name" value="HTH_MYB"/>
    <property type="match status" value="1"/>
</dbReference>
<comment type="caution">
    <text evidence="6">The sequence shown here is derived from an EMBL/GenBank/DDBJ whole genome shotgun (WGS) entry which is preliminary data.</text>
</comment>
<dbReference type="InterPro" id="IPR015495">
    <property type="entry name" value="Myb_TF_plants"/>
</dbReference>
<reference evidence="6" key="2">
    <citation type="journal article" date="2024" name="Plant">
        <title>Genomic evolution and insights into agronomic trait innovations of Sesamum species.</title>
        <authorList>
            <person name="Miao H."/>
            <person name="Wang L."/>
            <person name="Qu L."/>
            <person name="Liu H."/>
            <person name="Sun Y."/>
            <person name="Le M."/>
            <person name="Wang Q."/>
            <person name="Wei S."/>
            <person name="Zheng Y."/>
            <person name="Lin W."/>
            <person name="Duan Y."/>
            <person name="Cao H."/>
            <person name="Xiong S."/>
            <person name="Wang X."/>
            <person name="Wei L."/>
            <person name="Li C."/>
            <person name="Ma Q."/>
            <person name="Ju M."/>
            <person name="Zhao R."/>
            <person name="Li G."/>
            <person name="Mu C."/>
            <person name="Tian Q."/>
            <person name="Mei H."/>
            <person name="Zhang T."/>
            <person name="Gao T."/>
            <person name="Zhang H."/>
        </authorList>
    </citation>
    <scope>NUCLEOTIDE SEQUENCE</scope>
    <source>
        <strain evidence="6">KEN1</strain>
    </source>
</reference>
<accession>A0AAW2Y8C6</accession>
<dbReference type="CDD" id="cd00167">
    <property type="entry name" value="SANT"/>
    <property type="match status" value="1"/>
</dbReference>
<dbReference type="GO" id="GO:0030154">
    <property type="term" value="P:cell differentiation"/>
    <property type="evidence" value="ECO:0007669"/>
    <property type="project" value="TreeGrafter"/>
</dbReference>
<dbReference type="Pfam" id="PF00249">
    <property type="entry name" value="Myb_DNA-binding"/>
    <property type="match status" value="1"/>
</dbReference>
<dbReference type="EMBL" id="JACGWN010000001">
    <property type="protein sequence ID" value="KAL0461941.1"/>
    <property type="molecule type" value="Genomic_DNA"/>
</dbReference>